<keyword evidence="3" id="KW-0442">Lipid degradation</keyword>
<dbReference type="SUPFAM" id="SSF52151">
    <property type="entry name" value="FabD/lysophospholipase-like"/>
    <property type="match status" value="1"/>
</dbReference>
<comment type="similarity">
    <text evidence="1">Belongs to the patatin family.</text>
</comment>
<feature type="active site" description="Proton acceptor" evidence="3">
    <location>
        <position position="210"/>
    </location>
</feature>
<gene>
    <name evidence="4" type="ORF">GLE_3066</name>
</gene>
<feature type="short sequence motif" description="GXGXXG" evidence="3">
    <location>
        <begin position="11"/>
        <end position="16"/>
    </location>
</feature>
<dbReference type="EMBL" id="CP013140">
    <property type="protein sequence ID" value="ALN58413.1"/>
    <property type="molecule type" value="Genomic_DNA"/>
</dbReference>
<dbReference type="GO" id="GO:0016042">
    <property type="term" value="P:lipid catabolic process"/>
    <property type="evidence" value="ECO:0007669"/>
    <property type="project" value="UniProtKB-UniRule"/>
</dbReference>
<dbReference type="PANTHER" id="PTHR32176">
    <property type="entry name" value="XYLOSE ISOMERASE"/>
    <property type="match status" value="1"/>
</dbReference>
<protein>
    <submittedName>
        <fullName evidence="4">Patatin</fullName>
    </submittedName>
</protein>
<dbReference type="PANTHER" id="PTHR32176:SF92">
    <property type="entry name" value="XYLOSE ISOMERASE"/>
    <property type="match status" value="1"/>
</dbReference>
<dbReference type="AlphaFoldDB" id="A0A0S2DJ29"/>
<dbReference type="GO" id="GO:0047372">
    <property type="term" value="F:monoacylglycerol lipase activity"/>
    <property type="evidence" value="ECO:0007669"/>
    <property type="project" value="TreeGrafter"/>
</dbReference>
<feature type="short sequence motif" description="GXSXG" evidence="3">
    <location>
        <begin position="72"/>
        <end position="76"/>
    </location>
</feature>
<dbReference type="PROSITE" id="PS51635">
    <property type="entry name" value="PNPLA"/>
    <property type="match status" value="1"/>
</dbReference>
<dbReference type="Proteomes" id="UP000061569">
    <property type="component" value="Chromosome"/>
</dbReference>
<evidence type="ECO:0000256" key="3">
    <source>
        <dbReference type="PROSITE-ProRule" id="PRU01161"/>
    </source>
</evidence>
<feature type="active site" description="Nucleophile" evidence="3">
    <location>
        <position position="74"/>
    </location>
</feature>
<accession>A0A0S2DJ29</accession>
<dbReference type="STRING" id="69.GLE_3066"/>
<feature type="short sequence motif" description="DGA/G" evidence="3">
    <location>
        <begin position="210"/>
        <end position="212"/>
    </location>
</feature>
<dbReference type="OrthoDB" id="9807112at2"/>
<dbReference type="Pfam" id="PF01734">
    <property type="entry name" value="Patatin"/>
    <property type="match status" value="1"/>
</dbReference>
<dbReference type="InterPro" id="IPR016035">
    <property type="entry name" value="Acyl_Trfase/lysoPLipase"/>
</dbReference>
<evidence type="ECO:0000313" key="4">
    <source>
        <dbReference type="EMBL" id="ALN58413.1"/>
    </source>
</evidence>
<organism evidence="4 5">
    <name type="scientific">Lysobacter enzymogenes</name>
    <dbReference type="NCBI Taxonomy" id="69"/>
    <lineage>
        <taxon>Bacteria</taxon>
        <taxon>Pseudomonadati</taxon>
        <taxon>Pseudomonadota</taxon>
        <taxon>Gammaproteobacteria</taxon>
        <taxon>Lysobacterales</taxon>
        <taxon>Lysobacteraceae</taxon>
        <taxon>Lysobacter</taxon>
    </lineage>
</organism>
<keyword evidence="3" id="KW-0378">Hydrolase</keyword>
<evidence type="ECO:0000256" key="1">
    <source>
        <dbReference type="ARBA" id="ARBA00010240"/>
    </source>
</evidence>
<evidence type="ECO:0000256" key="2">
    <source>
        <dbReference type="ARBA" id="ARBA00023098"/>
    </source>
</evidence>
<proteinExistence type="inferred from homology"/>
<reference evidence="4 5" key="1">
    <citation type="submission" date="2015-11" db="EMBL/GenBank/DDBJ databases">
        <title>Genome sequences of Lysobacter enzymogenes strain C3 and Lysobacter antibioticus ATCC 29479.</title>
        <authorList>
            <person name="Kobayashi D.Y."/>
        </authorList>
    </citation>
    <scope>NUCLEOTIDE SEQUENCE [LARGE SCALE GENOMIC DNA]</scope>
    <source>
        <strain evidence="4 5">C3</strain>
    </source>
</reference>
<dbReference type="GO" id="GO:0004620">
    <property type="term" value="F:phospholipase activity"/>
    <property type="evidence" value="ECO:0007669"/>
    <property type="project" value="TreeGrafter"/>
</dbReference>
<dbReference type="InterPro" id="IPR002641">
    <property type="entry name" value="PNPLA_dom"/>
</dbReference>
<sequence length="343" mass="37028">MKMRRILCLDGGGIRGLVSCHWLAGVEQALAQAGKPPAGKARAENARDVPAPSAKTTGDKHGLLDRFDLLAGSSTGALVACGLAAGFSPDALAQLYRDQRHTIFPNLAGRLWSRANRLVSDGFSAPRYDGSGIEQVLRKVFGKTTLGQLKAPVLVTSYDTISRTPVIFKSFDPKHRDLPVWEVCRASTAAPTYFPAHPMKVEGKHCALIDGGVVANNPTACAIAEALRKDAKVDNSRDLVVLSVGTGERTRSISLESARTWGALEWAVPIIDVLFDGNTDSVDYIARQLVGDGYYRMQAELLVGLDDLDDTSETNVLALETLAKEYLTRPATKKMLAQLVKKL</sequence>
<dbReference type="Gene3D" id="3.40.1090.10">
    <property type="entry name" value="Cytosolic phospholipase A2 catalytic domain"/>
    <property type="match status" value="1"/>
</dbReference>
<dbReference type="CDD" id="cd07199">
    <property type="entry name" value="Pat17_PNPLA8_PNPLA9_like"/>
    <property type="match status" value="1"/>
</dbReference>
<keyword evidence="2 3" id="KW-0443">Lipid metabolism</keyword>
<name>A0A0S2DJ29_LYSEN</name>
<evidence type="ECO:0000313" key="5">
    <source>
        <dbReference type="Proteomes" id="UP000061569"/>
    </source>
</evidence>
<dbReference type="PATRIC" id="fig|69.6.peg.3026"/>
<dbReference type="KEGG" id="lez:GLE_3066"/>